<dbReference type="InterPro" id="IPR006592">
    <property type="entry name" value="RNA_pol_N"/>
</dbReference>
<feature type="compositionally biased region" description="Basic and acidic residues" evidence="15">
    <location>
        <begin position="1516"/>
        <end position="1526"/>
    </location>
</feature>
<evidence type="ECO:0000256" key="3">
    <source>
        <dbReference type="ARBA" id="ARBA00022478"/>
    </source>
</evidence>
<evidence type="ECO:0000256" key="12">
    <source>
        <dbReference type="ARBA" id="ARBA00023163"/>
    </source>
</evidence>
<dbReference type="Pfam" id="PF04992">
    <property type="entry name" value="RNA_pol_Rpb1_6"/>
    <property type="match status" value="1"/>
</dbReference>
<comment type="subcellular location">
    <subcellularLocation>
        <location evidence="1">Nucleus</location>
    </subcellularLocation>
</comment>
<comment type="similarity">
    <text evidence="2 14">Belongs to the RNA polymerase beta' chain family.</text>
</comment>
<evidence type="ECO:0000256" key="5">
    <source>
        <dbReference type="ARBA" id="ARBA00022679"/>
    </source>
</evidence>
<sequence length="1839" mass="203030">MSSAHLFPFSTVPFKRVDRVQFSVMSSEELKGWSVTQKHMLKNKKPVPAGVTTHRNYDEDGEPIWGSLADPRMGNTFDKDHPGYFGHIELARKVYHVGFLNTVLAILRCVSFHDGKLLFNKEEDMVNWNKAMLLKGKNRLGALAKLSARFVECPRTKLPQPKYRKDGLKIVMEFYDRSSSRGAGRRADASESTAPSSRFDETLIPGSGERIQNLTAEMAHEILKKISDEDCVDLGLDPRWTRPDWLVVQVLPVPPPHVRPSVSMGGLQRCEDDLTHKLSDIVKANLAVMHAERNGDAEHVMEQYVQLLQYHVATFVDNQLPYQPQASQTSGKPLKTLRQRLVGKEGRVRGNLMGKRVDFSARTVITADPNLSIDQVGVPRSIALNLTVPERVTSFNINRLKTLISNGPNTHPGARYIVRDDGVRMDLRYVNMNEISLKKGWIVERHLANDDVVLFNRQPSLHKMSIMGHRVRVMYWSTFRMNLSVTSPYNADFDGDEMNLHVPQSLTARAEAETMMMVNKVIVSPQSNRPVMGIVQDSLLSSWRMTRRDIFVNENEFFNLLMWVDGFDGRIPIPSVMMPMKNKPGQYHALWTGKQVFSSIIPDGINLQSTANGHNKNEEFPRDLNPEDTTVLIQDGEVLTGIIDKGTLGAKQGGLIHTSFNELGPEPTRVLMNQIQKISNHFILHFGFTVGVGDTVADDRTLAKVREVLTTAKKKVSELVKEGQRGVLKVQPGRTMQESFEDHVNICLNEARDNAGKESVKSLTAENNFKATVTSGSKGSFLNISQIMGCVGQQNVEGQRIPYGFRNRTLPHFYKDDMGPESRGFVENSYLKGLSPQEFYFHAMGGREGLIDTACKTAETGYIQRRLVKALEDVMVRYDGTVRNGRGDIIQFLYGEDGMDGAFVETQRFPFLSYSKQELDERYNYHPNELDFGHHREKPYMLPHIIHMIQQQDARGSYAVQTLRGEFERVKEAQQMLRTIMYEREPGGIMSNDDKLHLPVNLKRMIWNVQMTYKLDLNKTSDLDPVYVVEEVLNLIDRLIVVKGNDALSLEAQHNATMLFKILVKSTLASKVVLIEHRLTKVAFDALLKQIESRFNKSMTNPGEMCGVLAAQSIGEPATQMTLNTFHYAGVSAKNVTLGVPRLKEIINGAKNVKTPSVTVYLDRDHRYDQELATGIMSRLEYIRLKELAVETNIIFDPDIENTVVEADFGFVQSYWEYPDDDEIKPHHLSPWLLRIVAEKKTMRFKQITNEEIVRTIKADFGDTLFCITNDENDEQCVIRIRLVRKLPSAEGDDAKKDPADDAADEAGIFGMEEFVFLRNFESELMENMPLRGVPNIKKVYIRETDKVFKWDPDTGAAREDKEWVLDTDGTNLLAVLASPGVDHTRTVSNHCIEIWETLGAEALRRSLLNEIRAVISFDGSYVNYRHLSILCDVMAQRGELCPVTRHGINRNESGPLQRCSFEETVEILMDAAAFAECDPLASVSENILLGQLAPLGTGHFELYLDEDMLQHAIEPPDEHDEHDQGMHGGDYSSGGGYMGGAGQSTPLAGTMSPVMSPQSFSMNSPVAGAFSPGPDAAAFSPGPGSPGWQPQSPGAYVPNSPSYQAVSPSASPGYNAMPGSPASPTYSPSSPAYSPSSPAFASSPSYNPGSGSSSASPVYSPSSPLVGASYSPSSPTFAAASSPKYSPSSPAYSPSSPAYSPSSPAYSPSSPAVGASPSSPTYSPSSPAYSPSSPAYSPSSPAYSPSSPAYSPSSPAYSPSSPAYSPSSPAYSPSSPAYSPSSPAVGASPSSPAYSPSSPAYSPSSPAYSPSSPAYSPSSPAYSPSSPAYSPAQEETKK</sequence>
<dbReference type="PROSITE" id="PS00115">
    <property type="entry name" value="RNA_POL_II_REPEAT"/>
    <property type="match status" value="9"/>
</dbReference>
<dbReference type="PANTHER" id="PTHR19376:SF37">
    <property type="entry name" value="DNA-DIRECTED RNA POLYMERASE II SUBUNIT RPB1"/>
    <property type="match status" value="1"/>
</dbReference>
<feature type="compositionally biased region" description="Gly residues" evidence="15">
    <location>
        <begin position="1527"/>
        <end position="1543"/>
    </location>
</feature>
<dbReference type="InterPro" id="IPR038120">
    <property type="entry name" value="Rpb1_funnel_sf"/>
</dbReference>
<dbReference type="InterPro" id="IPR007066">
    <property type="entry name" value="RNA_pol_Rpb1_3"/>
</dbReference>
<feature type="compositionally biased region" description="Polar residues" evidence="15">
    <location>
        <begin position="1544"/>
        <end position="1557"/>
    </location>
</feature>
<dbReference type="PANTHER" id="PTHR19376">
    <property type="entry name" value="DNA-DIRECTED RNA POLYMERASE"/>
    <property type="match status" value="1"/>
</dbReference>
<keyword evidence="4" id="KW-0597">Phosphoprotein</keyword>
<dbReference type="InterPro" id="IPR038593">
    <property type="entry name" value="RNA_pol_Rpb1_7_sf"/>
</dbReference>
<evidence type="ECO:0000256" key="15">
    <source>
        <dbReference type="SAM" id="MobiDB-lite"/>
    </source>
</evidence>
<dbReference type="Gene3D" id="6.20.50.80">
    <property type="match status" value="1"/>
</dbReference>
<feature type="region of interest" description="Disordered" evidence="15">
    <location>
        <begin position="1516"/>
        <end position="1557"/>
    </location>
</feature>
<dbReference type="Gene3D" id="6.10.250.2940">
    <property type="match status" value="1"/>
</dbReference>
<keyword evidence="9" id="KW-0862">Zinc</keyword>
<dbReference type="EC" id="2.7.7.6" evidence="14"/>
<keyword evidence="3 14" id="KW-0240">DNA-directed RNA polymerase</keyword>
<dbReference type="InterPro" id="IPR007080">
    <property type="entry name" value="RNA_pol_Rpb1_1"/>
</dbReference>
<keyword evidence="18" id="KW-1185">Reference proteome</keyword>
<dbReference type="PRINTS" id="PR01217">
    <property type="entry name" value="PRICHEXTENSN"/>
</dbReference>
<name>A0ABP0IBQ0_9DINO</name>
<dbReference type="CDD" id="cd02733">
    <property type="entry name" value="RNAP_II_RPB1_N"/>
    <property type="match status" value="1"/>
</dbReference>
<evidence type="ECO:0000256" key="13">
    <source>
        <dbReference type="ARBA" id="ARBA00023242"/>
    </source>
</evidence>
<dbReference type="Proteomes" id="UP001642464">
    <property type="component" value="Unassembled WGS sequence"/>
</dbReference>
<dbReference type="NCBIfam" id="NF006336">
    <property type="entry name" value="PRK08566.1"/>
    <property type="match status" value="1"/>
</dbReference>
<evidence type="ECO:0000259" key="16">
    <source>
        <dbReference type="SMART" id="SM00663"/>
    </source>
</evidence>
<dbReference type="Pfam" id="PF05000">
    <property type="entry name" value="RNA_pol_Rpb1_4"/>
    <property type="match status" value="1"/>
</dbReference>
<dbReference type="Gene3D" id="1.10.132.30">
    <property type="match status" value="1"/>
</dbReference>
<feature type="compositionally biased region" description="Low complexity" evidence="15">
    <location>
        <begin position="1619"/>
        <end position="1833"/>
    </location>
</feature>
<dbReference type="GO" id="GO:0000428">
    <property type="term" value="C:DNA-directed RNA polymerase complex"/>
    <property type="evidence" value="ECO:0007669"/>
    <property type="project" value="UniProtKB-KW"/>
</dbReference>
<evidence type="ECO:0000256" key="2">
    <source>
        <dbReference type="ARBA" id="ARBA00006460"/>
    </source>
</evidence>
<comment type="catalytic activity">
    <reaction evidence="14">
        <text>RNA(n) + a ribonucleoside 5'-triphosphate = RNA(n+1) + diphosphate</text>
        <dbReference type="Rhea" id="RHEA:21248"/>
        <dbReference type="Rhea" id="RHEA-COMP:14527"/>
        <dbReference type="Rhea" id="RHEA-COMP:17342"/>
        <dbReference type="ChEBI" id="CHEBI:33019"/>
        <dbReference type="ChEBI" id="CHEBI:61557"/>
        <dbReference type="ChEBI" id="CHEBI:140395"/>
        <dbReference type="EC" id="2.7.7.6"/>
    </reaction>
</comment>
<evidence type="ECO:0000256" key="6">
    <source>
        <dbReference type="ARBA" id="ARBA00022695"/>
    </source>
</evidence>
<dbReference type="Gene3D" id="4.10.860.120">
    <property type="entry name" value="RNA polymerase II, clamp domain"/>
    <property type="match status" value="2"/>
</dbReference>
<keyword evidence="7" id="KW-0479">Metal-binding</keyword>
<evidence type="ECO:0000256" key="11">
    <source>
        <dbReference type="ARBA" id="ARBA00023125"/>
    </source>
</evidence>
<evidence type="ECO:0000313" key="17">
    <source>
        <dbReference type="EMBL" id="CAK8998724.1"/>
    </source>
</evidence>
<keyword evidence="10" id="KW-0460">Magnesium</keyword>
<dbReference type="Gene3D" id="3.30.1490.180">
    <property type="entry name" value="RNA polymerase ii"/>
    <property type="match status" value="1"/>
</dbReference>
<dbReference type="Pfam" id="PF00623">
    <property type="entry name" value="RNA_pol_Rpb1_2"/>
    <property type="match status" value="1"/>
</dbReference>
<keyword evidence="11" id="KW-0238">DNA-binding</keyword>
<keyword evidence="8" id="KW-0677">Repeat</keyword>
<dbReference type="InterPro" id="IPR007083">
    <property type="entry name" value="RNA_pol_Rpb1_4"/>
</dbReference>
<dbReference type="SUPFAM" id="SSF64484">
    <property type="entry name" value="beta and beta-prime subunits of DNA dependent RNA-polymerase"/>
    <property type="match status" value="1"/>
</dbReference>
<dbReference type="Pfam" id="PF04998">
    <property type="entry name" value="RNA_pol_Rpb1_5"/>
    <property type="match status" value="1"/>
</dbReference>
<dbReference type="InterPro" id="IPR044893">
    <property type="entry name" value="RNA_pol_Rpb1_clamp_domain"/>
</dbReference>
<evidence type="ECO:0000256" key="9">
    <source>
        <dbReference type="ARBA" id="ARBA00022833"/>
    </source>
</evidence>
<reference evidence="17 18" key="1">
    <citation type="submission" date="2024-02" db="EMBL/GenBank/DDBJ databases">
        <authorList>
            <person name="Chen Y."/>
            <person name="Shah S."/>
            <person name="Dougan E. K."/>
            <person name="Thang M."/>
            <person name="Chan C."/>
        </authorList>
    </citation>
    <scope>NUCLEOTIDE SEQUENCE [LARGE SCALE GENOMIC DNA]</scope>
</reference>
<dbReference type="Pfam" id="PF04990">
    <property type="entry name" value="RNA_pol_Rpb1_7"/>
    <property type="match status" value="1"/>
</dbReference>
<organism evidence="17 18">
    <name type="scientific">Durusdinium trenchii</name>
    <dbReference type="NCBI Taxonomy" id="1381693"/>
    <lineage>
        <taxon>Eukaryota</taxon>
        <taxon>Sar</taxon>
        <taxon>Alveolata</taxon>
        <taxon>Dinophyceae</taxon>
        <taxon>Suessiales</taxon>
        <taxon>Symbiodiniaceae</taxon>
        <taxon>Durusdinium</taxon>
    </lineage>
</organism>
<dbReference type="InterPro" id="IPR042102">
    <property type="entry name" value="RNA_pol_Rpb1_3_sf"/>
</dbReference>
<evidence type="ECO:0000313" key="18">
    <source>
        <dbReference type="Proteomes" id="UP001642464"/>
    </source>
</evidence>
<comment type="function">
    <text evidence="14">DNA-dependent RNA polymerase catalyzes the transcription of DNA into RNA using the four ribonucleoside triphosphates as substrates.</text>
</comment>
<dbReference type="Gene3D" id="1.10.274.100">
    <property type="entry name" value="RNA polymerase Rpb1, domain 3"/>
    <property type="match status" value="1"/>
</dbReference>
<feature type="region of interest" description="Disordered" evidence="15">
    <location>
        <begin position="1573"/>
        <end position="1839"/>
    </location>
</feature>
<evidence type="ECO:0000256" key="8">
    <source>
        <dbReference type="ARBA" id="ARBA00022737"/>
    </source>
</evidence>
<dbReference type="Gene3D" id="2.40.40.20">
    <property type="match status" value="1"/>
</dbReference>
<dbReference type="Gene3D" id="1.10.150.390">
    <property type="match status" value="1"/>
</dbReference>
<dbReference type="CDD" id="cd02584">
    <property type="entry name" value="RNAP_II_Rpb1_C"/>
    <property type="match status" value="1"/>
</dbReference>
<evidence type="ECO:0000256" key="7">
    <source>
        <dbReference type="ARBA" id="ARBA00022723"/>
    </source>
</evidence>
<feature type="compositionally biased region" description="Polar residues" evidence="15">
    <location>
        <begin position="1600"/>
        <end position="1613"/>
    </location>
</feature>
<evidence type="ECO:0000256" key="10">
    <source>
        <dbReference type="ARBA" id="ARBA00022842"/>
    </source>
</evidence>
<gene>
    <name evidence="17" type="ORF">SCF082_LOCUS5751</name>
</gene>
<dbReference type="InterPro" id="IPR007073">
    <property type="entry name" value="RNA_pol_Rpb1_7"/>
</dbReference>
<dbReference type="InterPro" id="IPR000722">
    <property type="entry name" value="RNA_pol_asu"/>
</dbReference>
<keyword evidence="5 14" id="KW-0808">Transferase</keyword>
<proteinExistence type="inferred from homology"/>
<keyword evidence="6 14" id="KW-0548">Nucleotidyltransferase</keyword>
<dbReference type="EMBL" id="CAXAMM010003130">
    <property type="protein sequence ID" value="CAK8998724.1"/>
    <property type="molecule type" value="Genomic_DNA"/>
</dbReference>
<protein>
    <recommendedName>
        <fullName evidence="14">DNA-directed RNA polymerase subunit</fullName>
        <ecNumber evidence="14">2.7.7.6</ecNumber>
    </recommendedName>
</protein>
<dbReference type="Gene3D" id="3.30.1360.140">
    <property type="match status" value="1"/>
</dbReference>
<evidence type="ECO:0000256" key="4">
    <source>
        <dbReference type="ARBA" id="ARBA00022553"/>
    </source>
</evidence>
<dbReference type="InterPro" id="IPR045867">
    <property type="entry name" value="DNA-dir_RpoC_beta_prime"/>
</dbReference>
<dbReference type="SMART" id="SM00663">
    <property type="entry name" value="RPOLA_N"/>
    <property type="match status" value="1"/>
</dbReference>
<dbReference type="Pfam" id="PF04997">
    <property type="entry name" value="RNA_pol_Rpb1_1"/>
    <property type="match status" value="1"/>
</dbReference>
<feature type="compositionally biased region" description="Low complexity" evidence="15">
    <location>
        <begin position="1581"/>
        <end position="1595"/>
    </location>
</feature>
<dbReference type="InterPro" id="IPR007075">
    <property type="entry name" value="RNA_pol_Rpb1_6"/>
</dbReference>
<comment type="caution">
    <text evidence="17">The sequence shown here is derived from an EMBL/GenBank/DDBJ whole genome shotgun (WGS) entry which is preliminary data.</text>
</comment>
<dbReference type="Pfam" id="PF04983">
    <property type="entry name" value="RNA_pol_Rpb1_3"/>
    <property type="match status" value="1"/>
</dbReference>
<keyword evidence="12 14" id="KW-0804">Transcription</keyword>
<evidence type="ECO:0000256" key="1">
    <source>
        <dbReference type="ARBA" id="ARBA00004123"/>
    </source>
</evidence>
<keyword evidence="13" id="KW-0539">Nucleus</keyword>
<feature type="domain" description="RNA polymerase N-terminal" evidence="16">
    <location>
        <begin position="244"/>
        <end position="546"/>
    </location>
</feature>
<accession>A0ABP0IBQ0</accession>
<evidence type="ECO:0000256" key="14">
    <source>
        <dbReference type="RuleBase" id="RU004279"/>
    </source>
</evidence>
<dbReference type="InterPro" id="IPR007081">
    <property type="entry name" value="RNA_pol_Rpb1_5"/>
</dbReference>
<dbReference type="InterPro" id="IPR000684">
    <property type="entry name" value="RNA_pol_II_repeat_euk"/>
</dbReference>